<keyword evidence="1" id="KW-1015">Disulfide bond</keyword>
<dbReference type="InterPro" id="IPR036249">
    <property type="entry name" value="Thioredoxin-like_sf"/>
</dbReference>
<dbReference type="Proteomes" id="UP000294937">
    <property type="component" value="Unassembled WGS sequence"/>
</dbReference>
<protein>
    <submittedName>
        <fullName evidence="3">Peroxiredoxin</fullName>
    </submittedName>
</protein>
<evidence type="ECO:0000313" key="3">
    <source>
        <dbReference type="EMBL" id="TCS94831.1"/>
    </source>
</evidence>
<proteinExistence type="predicted"/>
<sequence length="174" mass="19963">MRKYRFVILAGLLVLLVLSFVYRQESQSNTPTIPEKGYQAPLFQLEDLNGKTYDLSSLKGKIVFINFWATWCPPCRAETPDLVQLHGKYKDQVVFLGINATKVDDPDQVQKFVEQYKVNYPVLLDPSGKVVNQYRVHSYPTSYIIDSQGVIVYKKTGVIPPSEFEKMIEPLIKK</sequence>
<dbReference type="SUPFAM" id="SSF52833">
    <property type="entry name" value="Thioredoxin-like"/>
    <property type="match status" value="1"/>
</dbReference>
<comment type="caution">
    <text evidence="3">The sequence shown here is derived from an EMBL/GenBank/DDBJ whole genome shotgun (WGS) entry which is preliminary data.</text>
</comment>
<dbReference type="Pfam" id="PF00578">
    <property type="entry name" value="AhpC-TSA"/>
    <property type="match status" value="1"/>
</dbReference>
<dbReference type="InterPro" id="IPR000866">
    <property type="entry name" value="AhpC/TSA"/>
</dbReference>
<dbReference type="CDD" id="cd02966">
    <property type="entry name" value="TlpA_like_family"/>
    <property type="match status" value="1"/>
</dbReference>
<feature type="domain" description="Thioredoxin" evidence="2">
    <location>
        <begin position="34"/>
        <end position="173"/>
    </location>
</feature>
<dbReference type="InterPro" id="IPR050553">
    <property type="entry name" value="Thioredoxin_ResA/DsbE_sf"/>
</dbReference>
<evidence type="ECO:0000259" key="2">
    <source>
        <dbReference type="PROSITE" id="PS51352"/>
    </source>
</evidence>
<dbReference type="InterPro" id="IPR013766">
    <property type="entry name" value="Thioredoxin_domain"/>
</dbReference>
<dbReference type="Gene3D" id="3.40.30.10">
    <property type="entry name" value="Glutaredoxin"/>
    <property type="match status" value="1"/>
</dbReference>
<accession>A0A4R3L4X6</accession>
<dbReference type="PROSITE" id="PS51352">
    <property type="entry name" value="THIOREDOXIN_2"/>
    <property type="match status" value="1"/>
</dbReference>
<dbReference type="RefSeq" id="WP_165875858.1">
    <property type="nucleotide sequence ID" value="NZ_SMAG01000003.1"/>
</dbReference>
<name>A0A4R3L4X6_9BACL</name>
<evidence type="ECO:0000313" key="4">
    <source>
        <dbReference type="Proteomes" id="UP000294937"/>
    </source>
</evidence>
<organism evidence="3 4">
    <name type="scientific">Hazenella coriacea</name>
    <dbReference type="NCBI Taxonomy" id="1179467"/>
    <lineage>
        <taxon>Bacteria</taxon>
        <taxon>Bacillati</taxon>
        <taxon>Bacillota</taxon>
        <taxon>Bacilli</taxon>
        <taxon>Bacillales</taxon>
        <taxon>Thermoactinomycetaceae</taxon>
        <taxon>Hazenella</taxon>
    </lineage>
</organism>
<dbReference type="GO" id="GO:0016209">
    <property type="term" value="F:antioxidant activity"/>
    <property type="evidence" value="ECO:0007669"/>
    <property type="project" value="InterPro"/>
</dbReference>
<dbReference type="GO" id="GO:0016491">
    <property type="term" value="F:oxidoreductase activity"/>
    <property type="evidence" value="ECO:0007669"/>
    <property type="project" value="InterPro"/>
</dbReference>
<dbReference type="AlphaFoldDB" id="A0A4R3L4X6"/>
<keyword evidence="4" id="KW-1185">Reference proteome</keyword>
<dbReference type="EMBL" id="SMAG01000003">
    <property type="protein sequence ID" value="TCS94831.1"/>
    <property type="molecule type" value="Genomic_DNA"/>
</dbReference>
<dbReference type="InterPro" id="IPR017937">
    <property type="entry name" value="Thioredoxin_CS"/>
</dbReference>
<reference evidence="3 4" key="1">
    <citation type="submission" date="2019-03" db="EMBL/GenBank/DDBJ databases">
        <title>Genomic Encyclopedia of Type Strains, Phase IV (KMG-IV): sequencing the most valuable type-strain genomes for metagenomic binning, comparative biology and taxonomic classification.</title>
        <authorList>
            <person name="Goeker M."/>
        </authorList>
    </citation>
    <scope>NUCLEOTIDE SEQUENCE [LARGE SCALE GENOMIC DNA]</scope>
    <source>
        <strain evidence="3 4">DSM 45707</strain>
    </source>
</reference>
<evidence type="ECO:0000256" key="1">
    <source>
        <dbReference type="ARBA" id="ARBA00023157"/>
    </source>
</evidence>
<gene>
    <name evidence="3" type="ORF">EDD58_103253</name>
</gene>
<dbReference type="PANTHER" id="PTHR42852:SF13">
    <property type="entry name" value="PROTEIN DIPZ"/>
    <property type="match status" value="1"/>
</dbReference>
<dbReference type="PANTHER" id="PTHR42852">
    <property type="entry name" value="THIOL:DISULFIDE INTERCHANGE PROTEIN DSBE"/>
    <property type="match status" value="1"/>
</dbReference>
<dbReference type="PROSITE" id="PS00194">
    <property type="entry name" value="THIOREDOXIN_1"/>
    <property type="match status" value="1"/>
</dbReference>